<evidence type="ECO:0000313" key="2">
    <source>
        <dbReference type="Proteomes" id="UP001231649"/>
    </source>
</evidence>
<evidence type="ECO:0000313" key="1">
    <source>
        <dbReference type="EMBL" id="KAJ8729757.1"/>
    </source>
</evidence>
<name>A0ACC2R2T5_9NEOP</name>
<reference evidence="1" key="1">
    <citation type="submission" date="2023-03" db="EMBL/GenBank/DDBJ databases">
        <title>Chromosome-level genomes of two armyworms, Mythimna separata and Mythimna loreyi, provide insights into the biosynthesis and reception of sex pheromones.</title>
        <authorList>
            <person name="Zhao H."/>
        </authorList>
    </citation>
    <scope>NUCLEOTIDE SEQUENCE</scope>
    <source>
        <strain evidence="1">BeijingLab</strain>
    </source>
</reference>
<comment type="caution">
    <text evidence="1">The sequence shown here is derived from an EMBL/GenBank/DDBJ whole genome shotgun (WGS) entry which is preliminary data.</text>
</comment>
<dbReference type="EMBL" id="CM056786">
    <property type="protein sequence ID" value="KAJ8729757.1"/>
    <property type="molecule type" value="Genomic_DNA"/>
</dbReference>
<dbReference type="Proteomes" id="UP001231649">
    <property type="component" value="Chromosome 10"/>
</dbReference>
<protein>
    <submittedName>
        <fullName evidence="1">Uncharacterized protein</fullName>
    </submittedName>
</protein>
<accession>A0ACC2R2T5</accession>
<keyword evidence="2" id="KW-1185">Reference proteome</keyword>
<organism evidence="1 2">
    <name type="scientific">Mythimna loreyi</name>
    <dbReference type="NCBI Taxonomy" id="667449"/>
    <lineage>
        <taxon>Eukaryota</taxon>
        <taxon>Metazoa</taxon>
        <taxon>Ecdysozoa</taxon>
        <taxon>Arthropoda</taxon>
        <taxon>Hexapoda</taxon>
        <taxon>Insecta</taxon>
        <taxon>Pterygota</taxon>
        <taxon>Neoptera</taxon>
        <taxon>Endopterygota</taxon>
        <taxon>Lepidoptera</taxon>
        <taxon>Glossata</taxon>
        <taxon>Ditrysia</taxon>
        <taxon>Noctuoidea</taxon>
        <taxon>Noctuidae</taxon>
        <taxon>Noctuinae</taxon>
        <taxon>Hadenini</taxon>
        <taxon>Mythimna</taxon>
    </lineage>
</organism>
<gene>
    <name evidence="1" type="ORF">PYW08_001338</name>
</gene>
<proteinExistence type="predicted"/>
<sequence length="346" mass="37568">MRSVRLALALRPRRALSASARARHRAACSVVARAPPGRDMNVFTQTPRDEPRATHYIEIVEPDPAACEPAPAHYRLLSENLLAYAPGDSLKGSLMRYDLSATMTPPRSRILELLRPEDPGRDALEAIVRPVPRRGLTRPLDEDTKRFLQRALQSPNTIYSGSATSQTHHRPPEPSESDNDPESTSAADETSYKSKGSALERSLADELREAEEAELGGARRSLLLGGGRGGRGGDAVERERLGRLALAVEEDEDEALGATARRLDALLATSRDLHAELADIQADLQASSVRARLCTAAARELGAEARALRYLDDVVALLRGDVAAAARARAWPFALGARQPGRNYVI</sequence>